<dbReference type="EMBL" id="AORC01000005">
    <property type="protein sequence ID" value="EYT50219.1"/>
    <property type="molecule type" value="Genomic_DNA"/>
</dbReference>
<dbReference type="InterPro" id="IPR006847">
    <property type="entry name" value="IF2_N"/>
</dbReference>
<proteinExistence type="inferred from homology"/>
<dbReference type="GO" id="GO:0005525">
    <property type="term" value="F:GTP binding"/>
    <property type="evidence" value="ECO:0007669"/>
    <property type="project" value="UniProtKB-KW"/>
</dbReference>
<feature type="compositionally biased region" description="Gly residues" evidence="10">
    <location>
        <begin position="192"/>
        <end position="201"/>
    </location>
</feature>
<dbReference type="HOGENOM" id="CLU_006301_9_1_11"/>
<feature type="compositionally biased region" description="Low complexity" evidence="10">
    <location>
        <begin position="63"/>
        <end position="105"/>
    </location>
</feature>
<feature type="compositionally biased region" description="Gly residues" evidence="10">
    <location>
        <begin position="295"/>
        <end position="341"/>
    </location>
</feature>
<dbReference type="Pfam" id="PF22042">
    <property type="entry name" value="EF-G_D2"/>
    <property type="match status" value="1"/>
</dbReference>
<keyword evidence="4 8" id="KW-0547">Nucleotide-binding</keyword>
<dbReference type="FunFam" id="2.40.30.10:FF:000007">
    <property type="entry name" value="Translation initiation factor IF-2"/>
    <property type="match status" value="1"/>
</dbReference>
<evidence type="ECO:0000256" key="4">
    <source>
        <dbReference type="ARBA" id="ARBA00022741"/>
    </source>
</evidence>
<dbReference type="InterPro" id="IPR015760">
    <property type="entry name" value="TIF_IF2"/>
</dbReference>
<dbReference type="CDD" id="cd03702">
    <property type="entry name" value="IF2_mtIF2_II"/>
    <property type="match status" value="1"/>
</dbReference>
<dbReference type="InterPro" id="IPR023115">
    <property type="entry name" value="TIF_IF2_dom3"/>
</dbReference>
<feature type="compositionally biased region" description="Basic residues" evidence="10">
    <location>
        <begin position="342"/>
        <end position="353"/>
    </location>
</feature>
<comment type="caution">
    <text evidence="12">The sequence shown here is derived from an EMBL/GenBank/DDBJ whole genome shotgun (WGS) entry which is preliminary data.</text>
</comment>
<dbReference type="PANTHER" id="PTHR43381">
    <property type="entry name" value="TRANSLATION INITIATION FACTOR IF-2-RELATED"/>
    <property type="match status" value="1"/>
</dbReference>
<keyword evidence="3 8" id="KW-0396">Initiation factor</keyword>
<feature type="domain" description="Tr-type G" evidence="11">
    <location>
        <begin position="468"/>
        <end position="640"/>
    </location>
</feature>
<dbReference type="InterPro" id="IPR000178">
    <property type="entry name" value="TF_IF2_bacterial-like"/>
</dbReference>
<name>A0A022KWM9_9MICO</name>
<dbReference type="InterPro" id="IPR044145">
    <property type="entry name" value="IF2_II"/>
</dbReference>
<feature type="binding site" evidence="8">
    <location>
        <begin position="477"/>
        <end position="484"/>
    </location>
    <ligand>
        <name>GTP</name>
        <dbReference type="ChEBI" id="CHEBI:37565"/>
    </ligand>
</feature>
<dbReference type="PROSITE" id="PS51722">
    <property type="entry name" value="G_TR_2"/>
    <property type="match status" value="1"/>
</dbReference>
<evidence type="ECO:0000256" key="2">
    <source>
        <dbReference type="ARBA" id="ARBA00020675"/>
    </source>
</evidence>
<dbReference type="Gene3D" id="3.40.50.300">
    <property type="entry name" value="P-loop containing nucleotide triphosphate hydrolases"/>
    <property type="match status" value="1"/>
</dbReference>
<gene>
    <name evidence="8" type="primary">infB</name>
    <name evidence="12" type="ORF">D641_0105405</name>
</gene>
<evidence type="ECO:0000256" key="8">
    <source>
        <dbReference type="HAMAP-Rule" id="MF_00100"/>
    </source>
</evidence>
<protein>
    <recommendedName>
        <fullName evidence="2 8">Translation initiation factor IF-2</fullName>
    </recommendedName>
</protein>
<evidence type="ECO:0000256" key="9">
    <source>
        <dbReference type="RuleBase" id="RU000644"/>
    </source>
</evidence>
<dbReference type="RefSeq" id="WP_017822785.1">
    <property type="nucleotide sequence ID" value="NZ_AORC01000005.1"/>
</dbReference>
<dbReference type="Pfam" id="PF11987">
    <property type="entry name" value="IF-2"/>
    <property type="match status" value="1"/>
</dbReference>
<reference evidence="12 13" key="1">
    <citation type="journal article" date="2013" name="Genome Announc.">
        <title>Draft genome sequence of an Actinobacterium, Brachybacterium muris strain UCD-AY4.</title>
        <authorList>
            <person name="Lo J.R."/>
            <person name="Lang J.M."/>
            <person name="Darling A.E."/>
            <person name="Eisen J.A."/>
            <person name="Coil D.A."/>
        </authorList>
    </citation>
    <scope>NUCLEOTIDE SEQUENCE [LARGE SCALE GENOMIC DNA]</scope>
    <source>
        <strain evidence="12 13">UCD-AY4</strain>
    </source>
</reference>
<sequence length="975" mass="102413">MAKVRVHELAKELGQPSKVVLQKLQDMGEFVRSASSTIEAPVARRLRSEFPAASGDDTPAKSEASPKPGGAPKPGAKAPAKPGAGPAEKSAPAEEPAPAEAAQKSAPEKPAPSPTPGKPAAKPAPEQSAAPAEEKAAPAPEQDGPKDQASDAPASDAKRPAAPKPGGERPAPRPGGARPGNNPFARSQGMPRSGGRGGQQGQQGSRPPRDGAPRPGGPRPGGPRPGNNPFAPSQGMPRPGGPRPQRGDQVGRPPREGGGAPRPGGPRPAGRPGMPTPGIMRQHSHGGLNEARPSEGGGRGGRGGRPGPGGGPGARPGGGPGGGPRGRGGRGSTQGAFGRGGKPARSRKSKRAKRAEFEQMQAPAPGGVQVPRGDGSTPIRLRRGASLTDFADRIDVNPASLITVLFAMGEMATATQSLDEDTFHLLGEELGYKIEIVSPEDEERELLEQFDIDLDAELADEDDEDRLPRPPVVTVMGHVDHGKTRLLDTIRSSKVHMGEAGGITQHIGAYQVQVEHEGEDRAITFIDTPGHEAFTAMRARGAEVTDIAILVVAADDGVMPQTIEALNHAQAANVPIVVAVNKIDKPEANPQKIRQQLTEYNLIAEEYGGDTMFVDVSARENLNLDSLLEAVLLTADASLDLRANPEKDARGVSIEANLDRGRGPVATVLVQQGTLHVGDAIVCGTGHGRVRAMLDENGNNIDEAGPSRPVQVLGLTSVPGAGDSFLVAQDERTARQIAEKREAAKRAAALSKARKRISLEDITKSMAEGKVETLNLILKGDAAGSVEALEESLLGIDVGEEVQLRIIDRGVGAITMNNINLAVASDAVIIGFNVRAEGQNAEYADREGVEIKYYSVIYAAIDEVEQALKGMLKPEYEEVELGSAEIREIFRSSKFGNIAGSIVRGGIMKRGGKARITRDGVVITENLEIAGLRRYKDDVTEVREGYECGINLGSFNDLQVGDLITTYEMQEKPRS</sequence>
<evidence type="ECO:0000256" key="7">
    <source>
        <dbReference type="ARBA" id="ARBA00025162"/>
    </source>
</evidence>
<evidence type="ECO:0000313" key="13">
    <source>
        <dbReference type="Proteomes" id="UP000019754"/>
    </source>
</evidence>
<dbReference type="Gene3D" id="2.40.30.10">
    <property type="entry name" value="Translation factors"/>
    <property type="match status" value="2"/>
</dbReference>
<dbReference type="GO" id="GO:0003924">
    <property type="term" value="F:GTPase activity"/>
    <property type="evidence" value="ECO:0007669"/>
    <property type="project" value="UniProtKB-UniRule"/>
</dbReference>
<keyword evidence="6 8" id="KW-0342">GTP-binding</keyword>
<evidence type="ECO:0000256" key="3">
    <source>
        <dbReference type="ARBA" id="ARBA00022540"/>
    </source>
</evidence>
<dbReference type="Gene3D" id="3.40.50.10050">
    <property type="entry name" value="Translation initiation factor IF- 2, domain 3"/>
    <property type="match status" value="1"/>
</dbReference>
<dbReference type="InterPro" id="IPR009000">
    <property type="entry name" value="Transl_B-barrel_sf"/>
</dbReference>
<dbReference type="AlphaFoldDB" id="A0A022KWM9"/>
<dbReference type="SUPFAM" id="SSF52540">
    <property type="entry name" value="P-loop containing nucleoside triphosphate hydrolases"/>
    <property type="match status" value="1"/>
</dbReference>
<dbReference type="OrthoDB" id="9811804at2"/>
<dbReference type="FunFam" id="3.40.50.300:FF:000019">
    <property type="entry name" value="Translation initiation factor IF-2"/>
    <property type="match status" value="1"/>
</dbReference>
<dbReference type="GO" id="GO:0005829">
    <property type="term" value="C:cytosol"/>
    <property type="evidence" value="ECO:0007669"/>
    <property type="project" value="TreeGrafter"/>
</dbReference>
<evidence type="ECO:0000256" key="5">
    <source>
        <dbReference type="ARBA" id="ARBA00022917"/>
    </source>
</evidence>
<dbReference type="Pfam" id="PF04760">
    <property type="entry name" value="IF2_N"/>
    <property type="match status" value="2"/>
</dbReference>
<dbReference type="HAMAP" id="MF_00100_B">
    <property type="entry name" value="IF_2_B"/>
    <property type="match status" value="1"/>
</dbReference>
<comment type="caution">
    <text evidence="8">Lacks conserved residue(s) required for the propagation of feature annotation.</text>
</comment>
<dbReference type="NCBIfam" id="TIGR00487">
    <property type="entry name" value="IF-2"/>
    <property type="match status" value="1"/>
</dbReference>
<dbReference type="InterPro" id="IPR005225">
    <property type="entry name" value="Small_GTP-bd"/>
</dbReference>
<keyword evidence="8" id="KW-0963">Cytoplasm</keyword>
<dbReference type="Proteomes" id="UP000019754">
    <property type="component" value="Unassembled WGS sequence"/>
</dbReference>
<dbReference type="InterPro" id="IPR000795">
    <property type="entry name" value="T_Tr_GTP-bd_dom"/>
</dbReference>
<organism evidence="12 13">
    <name type="scientific">Brachybacterium muris UCD-AY4</name>
    <dbReference type="NCBI Taxonomy" id="1249481"/>
    <lineage>
        <taxon>Bacteria</taxon>
        <taxon>Bacillati</taxon>
        <taxon>Actinomycetota</taxon>
        <taxon>Actinomycetes</taxon>
        <taxon>Micrococcales</taxon>
        <taxon>Dermabacteraceae</taxon>
        <taxon>Brachybacterium</taxon>
    </lineage>
</organism>
<feature type="binding site" evidence="8">
    <location>
        <begin position="527"/>
        <end position="531"/>
    </location>
    <ligand>
        <name>GTP</name>
        <dbReference type="ChEBI" id="CHEBI:37565"/>
    </ligand>
</feature>
<feature type="compositionally biased region" description="Low complexity" evidence="10">
    <location>
        <begin position="172"/>
        <end position="191"/>
    </location>
</feature>
<dbReference type="PANTHER" id="PTHR43381:SF5">
    <property type="entry name" value="TR-TYPE G DOMAIN-CONTAINING PROTEIN"/>
    <property type="match status" value="1"/>
</dbReference>
<dbReference type="InterPro" id="IPR027417">
    <property type="entry name" value="P-loop_NTPase"/>
</dbReference>
<dbReference type="NCBIfam" id="TIGR00231">
    <property type="entry name" value="small_GTP"/>
    <property type="match status" value="1"/>
</dbReference>
<evidence type="ECO:0000313" key="12">
    <source>
        <dbReference type="EMBL" id="EYT50219.1"/>
    </source>
</evidence>
<accession>A0A022KWM9</accession>
<dbReference type="InterPro" id="IPR053905">
    <property type="entry name" value="EF-G-like_DII"/>
</dbReference>
<dbReference type="SUPFAM" id="SSF52156">
    <property type="entry name" value="Initiation factor IF2/eIF5b, domain 3"/>
    <property type="match status" value="1"/>
</dbReference>
<dbReference type="CDD" id="cd03692">
    <property type="entry name" value="mtIF2_IVc"/>
    <property type="match status" value="1"/>
</dbReference>
<comment type="function">
    <text evidence="7 8 9">One of the essential components for the initiation of protein synthesis. Protects formylmethionyl-tRNA from spontaneous hydrolysis and promotes its binding to the 30S ribosomal subunits. Also involved in the hydrolysis of GTP during the formation of the 70S ribosomal complex.</text>
</comment>
<comment type="subcellular location">
    <subcellularLocation>
        <location evidence="8">Cytoplasm</location>
    </subcellularLocation>
</comment>
<evidence type="ECO:0000256" key="10">
    <source>
        <dbReference type="SAM" id="MobiDB-lite"/>
    </source>
</evidence>
<dbReference type="FunFam" id="2.40.30.10:FF:000008">
    <property type="entry name" value="Translation initiation factor IF-2"/>
    <property type="match status" value="1"/>
</dbReference>
<dbReference type="STRING" id="1249481.D641_0105405"/>
<dbReference type="Pfam" id="PF00009">
    <property type="entry name" value="GTP_EFTU"/>
    <property type="match status" value="1"/>
</dbReference>
<dbReference type="GO" id="GO:0003743">
    <property type="term" value="F:translation initiation factor activity"/>
    <property type="evidence" value="ECO:0007669"/>
    <property type="project" value="UniProtKB-UniRule"/>
</dbReference>
<feature type="compositionally biased region" description="Low complexity" evidence="10">
    <location>
        <begin position="268"/>
        <end position="278"/>
    </location>
</feature>
<dbReference type="PROSITE" id="PS01176">
    <property type="entry name" value="IF2"/>
    <property type="match status" value="1"/>
</dbReference>
<dbReference type="CDD" id="cd01887">
    <property type="entry name" value="IF2_eIF5B"/>
    <property type="match status" value="1"/>
</dbReference>
<evidence type="ECO:0000256" key="6">
    <source>
        <dbReference type="ARBA" id="ARBA00023134"/>
    </source>
</evidence>
<feature type="binding site" evidence="8">
    <location>
        <begin position="581"/>
        <end position="584"/>
    </location>
    <ligand>
        <name>GTP</name>
        <dbReference type="ChEBI" id="CHEBI:37565"/>
    </ligand>
</feature>
<dbReference type="PRINTS" id="PR00315">
    <property type="entry name" value="ELONGATNFCT"/>
</dbReference>
<dbReference type="InterPro" id="IPR036925">
    <property type="entry name" value="TIF_IF2_dom3_sf"/>
</dbReference>
<keyword evidence="5 8" id="KW-0648">Protein biosynthesis</keyword>
<dbReference type="Gene3D" id="1.10.10.2480">
    <property type="match status" value="1"/>
</dbReference>
<keyword evidence="13" id="KW-1185">Reference proteome</keyword>
<feature type="compositionally biased region" description="Low complexity" evidence="10">
    <location>
        <begin position="118"/>
        <end position="141"/>
    </location>
</feature>
<feature type="region of interest" description="Disordered" evidence="10">
    <location>
        <begin position="42"/>
        <end position="374"/>
    </location>
</feature>
<feature type="compositionally biased region" description="Low complexity" evidence="10">
    <location>
        <begin position="232"/>
        <end position="252"/>
    </location>
</feature>
<dbReference type="SUPFAM" id="SSF50447">
    <property type="entry name" value="Translation proteins"/>
    <property type="match status" value="2"/>
</dbReference>
<evidence type="ECO:0000256" key="1">
    <source>
        <dbReference type="ARBA" id="ARBA00007733"/>
    </source>
</evidence>
<comment type="similarity">
    <text evidence="1 8 9">Belongs to the TRAFAC class translation factor GTPase superfamily. Classic translation factor GTPase family. IF-2 subfamily.</text>
</comment>
<evidence type="ECO:0000259" key="11">
    <source>
        <dbReference type="PROSITE" id="PS51722"/>
    </source>
</evidence>
<dbReference type="FunFam" id="3.40.50.10050:FF:000001">
    <property type="entry name" value="Translation initiation factor IF-2"/>
    <property type="match status" value="1"/>
</dbReference>